<dbReference type="AlphaFoldDB" id="A0AAD6G1Y7"/>
<dbReference type="SMART" id="SM01100">
    <property type="entry name" value="CRAL_TRIO_N"/>
    <property type="match status" value="1"/>
</dbReference>
<feature type="compositionally biased region" description="Polar residues" evidence="1">
    <location>
        <begin position="78"/>
        <end position="95"/>
    </location>
</feature>
<dbReference type="Proteomes" id="UP001213681">
    <property type="component" value="Unassembled WGS sequence"/>
</dbReference>
<dbReference type="InterPro" id="IPR052432">
    <property type="entry name" value="PITP/CRAL-TRIO"/>
</dbReference>
<dbReference type="Pfam" id="PF00650">
    <property type="entry name" value="CRAL_TRIO"/>
    <property type="match status" value="1"/>
</dbReference>
<dbReference type="EMBL" id="JAPVEA010000006">
    <property type="protein sequence ID" value="KAJ5449904.1"/>
    <property type="molecule type" value="Genomic_DNA"/>
</dbReference>
<sequence>MTITPDTSTGYVHNLTPSQEAKLRELWILIFTSAASVLSAVYEVPLPEGSPNKLFEILDRVNEPTVDAILNALKEQDNNGNPSDSNGVANQSNGDGNELHDGGNKEQESLDKVDALMNKDAKKNIMSEIETKKVTPAHFSALFAQLRKTGVHESEIKSMEKILSKMTPEEMCFSILKMIKQEHPDSLLLRFLRARKWDVGKGFTMMATNILWRREMDVDDDILPKGELYALEQSRDDKLTAKQKKEGQDFIEQLKTGKSFLHGFDRQGRPVNYVRVKIHKPGAQSEEVLERYIVHVIETTRLIVVPPIETGTIVFDMTGFSLSNMEYQPVKFIIKCFEANYPESLGLLLIHNAPWIFSGIWKLIHGWMDPVVASKVYFTRSVNDLDKFIPRDQIPRELAGDEDWEYKYIQPEENENEIMADTETRDSLMYERMMIGLRMFAATAAWISATDYSKDKEDKEKVEEIKARRNDIIEEFKQNYWKLDPYIRARALIDRDGVLKQDGTVVVHASSNGESESQ</sequence>
<keyword evidence="4" id="KW-1185">Reference proteome</keyword>
<dbReference type="Gene3D" id="3.40.525.10">
    <property type="entry name" value="CRAL-TRIO lipid binding domain"/>
    <property type="match status" value="1"/>
</dbReference>
<reference evidence="3" key="1">
    <citation type="submission" date="2022-12" db="EMBL/GenBank/DDBJ databases">
        <authorList>
            <person name="Petersen C."/>
        </authorList>
    </citation>
    <scope>NUCLEOTIDE SEQUENCE</scope>
    <source>
        <strain evidence="3">IBT 16125</strain>
    </source>
</reference>
<dbReference type="InterPro" id="IPR036865">
    <property type="entry name" value="CRAL-TRIO_dom_sf"/>
</dbReference>
<dbReference type="SUPFAM" id="SSF46938">
    <property type="entry name" value="CRAL/TRIO N-terminal domain"/>
    <property type="match status" value="1"/>
</dbReference>
<dbReference type="PANTHER" id="PTHR46590">
    <property type="entry name" value="PHOSPHATIDYLINOSITOL TRANSFER PROTEIN CSR1-RELATED"/>
    <property type="match status" value="1"/>
</dbReference>
<feature type="region of interest" description="Disordered" evidence="1">
    <location>
        <begin position="75"/>
        <end position="105"/>
    </location>
</feature>
<dbReference type="InterPro" id="IPR036273">
    <property type="entry name" value="CRAL/TRIO_N_dom_sf"/>
</dbReference>
<evidence type="ECO:0000256" key="1">
    <source>
        <dbReference type="SAM" id="MobiDB-lite"/>
    </source>
</evidence>
<dbReference type="SMART" id="SM00516">
    <property type="entry name" value="SEC14"/>
    <property type="match status" value="1"/>
</dbReference>
<dbReference type="Pfam" id="PF03765">
    <property type="entry name" value="CRAL_TRIO_N"/>
    <property type="match status" value="1"/>
</dbReference>
<feature type="domain" description="CRAL-TRIO" evidence="2">
    <location>
        <begin position="247"/>
        <end position="406"/>
    </location>
</feature>
<dbReference type="InterPro" id="IPR011074">
    <property type="entry name" value="CRAL/TRIO_N_dom"/>
</dbReference>
<comment type="caution">
    <text evidence="3">The sequence shown here is derived from an EMBL/GenBank/DDBJ whole genome shotgun (WGS) entry which is preliminary data.</text>
</comment>
<evidence type="ECO:0000259" key="2">
    <source>
        <dbReference type="PROSITE" id="PS50191"/>
    </source>
</evidence>
<protein>
    <recommendedName>
        <fullName evidence="2">CRAL-TRIO domain-containing protein</fullName>
    </recommendedName>
</protein>
<dbReference type="GeneID" id="81599978"/>
<proteinExistence type="predicted"/>
<name>A0AAD6G1Y7_9EURO</name>
<evidence type="ECO:0000313" key="3">
    <source>
        <dbReference type="EMBL" id="KAJ5449904.1"/>
    </source>
</evidence>
<dbReference type="SUPFAM" id="SSF52087">
    <property type="entry name" value="CRAL/TRIO domain"/>
    <property type="match status" value="1"/>
</dbReference>
<dbReference type="PROSITE" id="PS50191">
    <property type="entry name" value="CRAL_TRIO"/>
    <property type="match status" value="1"/>
</dbReference>
<accession>A0AAD6G1Y7</accession>
<dbReference type="CDD" id="cd00170">
    <property type="entry name" value="SEC14"/>
    <property type="match status" value="1"/>
</dbReference>
<gene>
    <name evidence="3" type="ORF">N7458_006353</name>
</gene>
<dbReference type="RefSeq" id="XP_056765439.1">
    <property type="nucleotide sequence ID" value="XM_056909735.1"/>
</dbReference>
<dbReference type="InterPro" id="IPR001251">
    <property type="entry name" value="CRAL-TRIO_dom"/>
</dbReference>
<dbReference type="PANTHER" id="PTHR46590:SF2">
    <property type="entry name" value="CRAL_TRIO DOMAIN PROTEIN (AFU_ORTHOLOGUE AFUA_4G13930)-RELATED"/>
    <property type="match status" value="1"/>
</dbReference>
<organism evidence="3 4">
    <name type="scientific">Penicillium daleae</name>
    <dbReference type="NCBI Taxonomy" id="63821"/>
    <lineage>
        <taxon>Eukaryota</taxon>
        <taxon>Fungi</taxon>
        <taxon>Dikarya</taxon>
        <taxon>Ascomycota</taxon>
        <taxon>Pezizomycotina</taxon>
        <taxon>Eurotiomycetes</taxon>
        <taxon>Eurotiomycetidae</taxon>
        <taxon>Eurotiales</taxon>
        <taxon>Aspergillaceae</taxon>
        <taxon>Penicillium</taxon>
    </lineage>
</organism>
<reference evidence="3" key="2">
    <citation type="journal article" date="2023" name="IMA Fungus">
        <title>Comparative genomic study of the Penicillium genus elucidates a diverse pangenome and 15 lateral gene transfer events.</title>
        <authorList>
            <person name="Petersen C."/>
            <person name="Sorensen T."/>
            <person name="Nielsen M.R."/>
            <person name="Sondergaard T.E."/>
            <person name="Sorensen J.L."/>
            <person name="Fitzpatrick D.A."/>
            <person name="Frisvad J.C."/>
            <person name="Nielsen K.L."/>
        </authorList>
    </citation>
    <scope>NUCLEOTIDE SEQUENCE</scope>
    <source>
        <strain evidence="3">IBT 16125</strain>
    </source>
</reference>
<evidence type="ECO:0000313" key="4">
    <source>
        <dbReference type="Proteomes" id="UP001213681"/>
    </source>
</evidence>